<evidence type="ECO:0000256" key="10">
    <source>
        <dbReference type="ARBA" id="ARBA00029983"/>
    </source>
</evidence>
<dbReference type="InterPro" id="IPR038506">
    <property type="entry name" value="GLE1-like_sf"/>
</dbReference>
<evidence type="ECO:0000256" key="9">
    <source>
        <dbReference type="ARBA" id="ARBA00026227"/>
    </source>
</evidence>
<dbReference type="GO" id="GO:0000822">
    <property type="term" value="F:inositol hexakisphosphate binding"/>
    <property type="evidence" value="ECO:0007669"/>
    <property type="project" value="TreeGrafter"/>
</dbReference>
<feature type="compositionally biased region" description="Polar residues" evidence="11">
    <location>
        <begin position="77"/>
        <end position="86"/>
    </location>
</feature>
<keyword evidence="13" id="KW-1185">Reference proteome</keyword>
<dbReference type="Pfam" id="PF07817">
    <property type="entry name" value="GLE1"/>
    <property type="match status" value="1"/>
</dbReference>
<dbReference type="GO" id="GO:0005737">
    <property type="term" value="C:cytoplasm"/>
    <property type="evidence" value="ECO:0007669"/>
    <property type="project" value="TreeGrafter"/>
</dbReference>
<comment type="similarity">
    <text evidence="2">Belongs to the GLE1 family.</text>
</comment>
<evidence type="ECO:0000256" key="6">
    <source>
        <dbReference type="ARBA" id="ARBA00023010"/>
    </source>
</evidence>
<dbReference type="PANTHER" id="PTHR12960">
    <property type="entry name" value="GLE-1-RELATED"/>
    <property type="match status" value="1"/>
</dbReference>
<keyword evidence="3" id="KW-0813">Transport</keyword>
<evidence type="ECO:0000256" key="5">
    <source>
        <dbReference type="ARBA" id="ARBA00022927"/>
    </source>
</evidence>
<feature type="region of interest" description="Disordered" evidence="11">
    <location>
        <begin position="163"/>
        <end position="187"/>
    </location>
</feature>
<dbReference type="RefSeq" id="XP_060452617.1">
    <property type="nucleotide sequence ID" value="XM_060603121.1"/>
</dbReference>
<evidence type="ECO:0000256" key="2">
    <source>
        <dbReference type="ARBA" id="ARBA00011056"/>
    </source>
</evidence>
<keyword evidence="8" id="KW-0539">Nucleus</keyword>
<evidence type="ECO:0000256" key="11">
    <source>
        <dbReference type="SAM" id="MobiDB-lite"/>
    </source>
</evidence>
<evidence type="ECO:0000256" key="1">
    <source>
        <dbReference type="ARBA" id="ARBA00004567"/>
    </source>
</evidence>
<dbReference type="GO" id="GO:0044614">
    <property type="term" value="C:nuclear pore cytoplasmic filaments"/>
    <property type="evidence" value="ECO:0007669"/>
    <property type="project" value="TreeGrafter"/>
</dbReference>
<dbReference type="AlphaFoldDB" id="A0AA48KYA6"/>
<feature type="compositionally biased region" description="Basic and acidic residues" evidence="11">
    <location>
        <begin position="306"/>
        <end position="317"/>
    </location>
</feature>
<dbReference type="KEGG" id="ccac:CcaHIS019_0100690"/>
<dbReference type="InterPro" id="IPR012476">
    <property type="entry name" value="GLE1"/>
</dbReference>
<comment type="subcellular location">
    <subcellularLocation>
        <location evidence="1">Nucleus</location>
        <location evidence="1">Nuclear pore complex</location>
    </subcellularLocation>
</comment>
<keyword evidence="7" id="KW-0906">Nuclear pore complex</keyword>
<feature type="compositionally biased region" description="Basic and acidic residues" evidence="11">
    <location>
        <begin position="233"/>
        <end position="296"/>
    </location>
</feature>
<evidence type="ECO:0000313" key="13">
    <source>
        <dbReference type="Proteomes" id="UP001233271"/>
    </source>
</evidence>
<evidence type="ECO:0000313" key="12">
    <source>
        <dbReference type="EMBL" id="BEI87351.1"/>
    </source>
</evidence>
<keyword evidence="5" id="KW-0653">Protein transport</keyword>
<dbReference type="EMBL" id="AP028212">
    <property type="protein sequence ID" value="BEI87351.1"/>
    <property type="molecule type" value="Genomic_DNA"/>
</dbReference>
<gene>
    <name evidence="12" type="primary">GLE1</name>
    <name evidence="12" type="ORF">CcaverHIS019_0100690</name>
</gene>
<sequence>MKFGIPDSDSDSDDNFVGVVQDDVSYLSDESDDLPMPDLTRQPLSKLGIAIRNTLVFSDSEDDTNSEDEVGDLLDGMSTTSKTSYRNPKKEKRSAPPPAPRRAPSGARKPNHKVPVAGPSWRPWEPTVADLLRDNGPSEYTKWIRATEADAWKHGHRKAAERQAELDQIRSNIRKEHDRKQKIQGDRDADELLAMMEGLAVRAEAEEKERTRRFQERQAQLWADIDAAIKESERRHGEELAARATAERKRKEDDEARAVAAEKEALARKAEAERVAKEKAEKEAADRAEAEQKQKEAQAAQAAAQRQEDERRAAADTSLHGRREWAKWVDVQKRMKAEVINPLKANKEMRDTLLPTMRLIKRWIGQVVNTQEKILAVTNDLCAKFNEQLSSPPSAANPIKLTEQLHLPYYYLLSHTAKALIRQAVREVEAKPEAAFPLARIIMGVMLRGHPAFGSVVYARLVKKCPFVVPYWPVRVEGQSREEYEQSTGQLVDESHSEYIRRMIGIVRMYLAVLALPLGSLAHTLPAQPTPKQLLELVPEEWRLPAAWTWVATALKANLAKHPAVGPLLLAHLETVGPALVKTYGAQQMNKILVAERAGVESGAIRCDTAATRATIKSFIDTWEQTHQLPAPKGINW</sequence>
<dbReference type="GO" id="GO:0031369">
    <property type="term" value="F:translation initiation factor binding"/>
    <property type="evidence" value="ECO:0007669"/>
    <property type="project" value="TreeGrafter"/>
</dbReference>
<dbReference type="GO" id="GO:0005543">
    <property type="term" value="F:phospholipid binding"/>
    <property type="evidence" value="ECO:0007669"/>
    <property type="project" value="TreeGrafter"/>
</dbReference>
<evidence type="ECO:0000256" key="3">
    <source>
        <dbReference type="ARBA" id="ARBA00022448"/>
    </source>
</evidence>
<feature type="compositionally biased region" description="Acidic residues" evidence="11">
    <location>
        <begin position="59"/>
        <end position="72"/>
    </location>
</feature>
<feature type="region of interest" description="Disordered" evidence="11">
    <location>
        <begin position="233"/>
        <end position="317"/>
    </location>
</feature>
<accession>A0AA48KYA6</accession>
<dbReference type="GO" id="GO:0015031">
    <property type="term" value="P:protein transport"/>
    <property type="evidence" value="ECO:0007669"/>
    <property type="project" value="UniProtKB-KW"/>
</dbReference>
<dbReference type="Gene3D" id="1.25.40.510">
    <property type="entry name" value="GLE1-like"/>
    <property type="match status" value="1"/>
</dbReference>
<protein>
    <recommendedName>
        <fullName evidence="9">mRNA export factor GLE1</fullName>
    </recommendedName>
    <alternativeName>
        <fullName evidence="10">Nucleoporin GLE1</fullName>
    </alternativeName>
</protein>
<organism evidence="12 13">
    <name type="scientific">Cutaneotrichosporon cavernicola</name>
    <dbReference type="NCBI Taxonomy" id="279322"/>
    <lineage>
        <taxon>Eukaryota</taxon>
        <taxon>Fungi</taxon>
        <taxon>Dikarya</taxon>
        <taxon>Basidiomycota</taxon>
        <taxon>Agaricomycotina</taxon>
        <taxon>Tremellomycetes</taxon>
        <taxon>Trichosporonales</taxon>
        <taxon>Trichosporonaceae</taxon>
        <taxon>Cutaneotrichosporon</taxon>
    </lineage>
</organism>
<keyword evidence="6" id="KW-0811">Translocation</keyword>
<evidence type="ECO:0000256" key="8">
    <source>
        <dbReference type="ARBA" id="ARBA00023242"/>
    </source>
</evidence>
<dbReference type="Proteomes" id="UP001233271">
    <property type="component" value="Chromosome 1"/>
</dbReference>
<name>A0AA48KYA6_9TREE</name>
<dbReference type="PANTHER" id="PTHR12960:SF0">
    <property type="entry name" value="MRNA EXPORT FACTOR GLE1"/>
    <property type="match status" value="1"/>
</dbReference>
<keyword evidence="4" id="KW-0509">mRNA transport</keyword>
<proteinExistence type="inferred from homology"/>
<feature type="region of interest" description="Disordered" evidence="11">
    <location>
        <begin position="1"/>
        <end position="124"/>
    </location>
</feature>
<reference evidence="12" key="1">
    <citation type="journal article" date="2023" name="BMC Genomics">
        <title>Chromosome-level genome assemblies of Cutaneotrichosporon spp. (Trichosporonales, Basidiomycota) reveal imbalanced evolution between nucleotide sequences and chromosome synteny.</title>
        <authorList>
            <person name="Kobayashi Y."/>
            <person name="Kayamori A."/>
            <person name="Aoki K."/>
            <person name="Shiwa Y."/>
            <person name="Matsutani M."/>
            <person name="Fujita N."/>
            <person name="Sugita T."/>
            <person name="Iwasaki W."/>
            <person name="Tanaka N."/>
            <person name="Takashima M."/>
        </authorList>
    </citation>
    <scope>NUCLEOTIDE SEQUENCE</scope>
    <source>
        <strain evidence="12">HIS019</strain>
    </source>
</reference>
<dbReference type="GeneID" id="85491222"/>
<evidence type="ECO:0000256" key="7">
    <source>
        <dbReference type="ARBA" id="ARBA00023132"/>
    </source>
</evidence>
<dbReference type="GO" id="GO:0016973">
    <property type="term" value="P:poly(A)+ mRNA export from nucleus"/>
    <property type="evidence" value="ECO:0007669"/>
    <property type="project" value="InterPro"/>
</dbReference>
<evidence type="ECO:0000256" key="4">
    <source>
        <dbReference type="ARBA" id="ARBA00022816"/>
    </source>
</evidence>